<sequence>MTRPVSTGPLAGLKVIDMTRVIAGPLGGQILGDLGADVIKIERRGEGDDCRRVGPPWLREPDENSLGESTYFVAANRNKRSLSVDFAKEQGQELIRRVAGESDILIENYRTGTLDRYGLGYKQMREINPGLIYCSITGFGQSGPYSGRSGYDFLIQGMAGLMSVTGYPDGEPGAGPLRVGIPVADTLAGMNAVIGVLAALEHRRNTGEGQHIDISLFDSQAAALLNSASAWMNAGTKLGRTGNDHPSAAPYGVYEVDDGHIIVATFNDREFDRLARILDHPEWITDPRFARNGDRVRNRPALKAAVTEALKGKTRGEWVRILNEATVSAGPINDIEDIERDEHAVARKMFFSMQSAEFGEMRMIASPYRMSASPPDYRISPPSIGEHNDEILAEAGFTPEECAALRANAVI</sequence>
<evidence type="ECO:0000256" key="1">
    <source>
        <dbReference type="ARBA" id="ARBA00022679"/>
    </source>
</evidence>
<comment type="caution">
    <text evidence="2">The sequence shown here is derived from an EMBL/GenBank/DDBJ whole genome shotgun (WGS) entry which is preliminary data.</text>
</comment>
<name>A0ABT6CL81_9SPHN</name>
<dbReference type="RefSeq" id="WP_277279377.1">
    <property type="nucleotide sequence ID" value="NZ_JAROCY010000015.1"/>
</dbReference>
<dbReference type="EMBL" id="JAROCY010000015">
    <property type="protein sequence ID" value="MDF8334602.1"/>
    <property type="molecule type" value="Genomic_DNA"/>
</dbReference>
<dbReference type="Pfam" id="PF02515">
    <property type="entry name" value="CoA_transf_3"/>
    <property type="match status" value="1"/>
</dbReference>
<proteinExistence type="predicted"/>
<evidence type="ECO:0000313" key="3">
    <source>
        <dbReference type="Proteomes" id="UP001222770"/>
    </source>
</evidence>
<dbReference type="SUPFAM" id="SSF89796">
    <property type="entry name" value="CoA-transferase family III (CaiB/BaiF)"/>
    <property type="match status" value="1"/>
</dbReference>
<organism evidence="2 3">
    <name type="scientific">Novosphingobium cyanobacteriorum</name>
    <dbReference type="NCBI Taxonomy" id="3024215"/>
    <lineage>
        <taxon>Bacteria</taxon>
        <taxon>Pseudomonadati</taxon>
        <taxon>Pseudomonadota</taxon>
        <taxon>Alphaproteobacteria</taxon>
        <taxon>Sphingomonadales</taxon>
        <taxon>Sphingomonadaceae</taxon>
        <taxon>Novosphingobium</taxon>
    </lineage>
</organism>
<dbReference type="Proteomes" id="UP001222770">
    <property type="component" value="Unassembled WGS sequence"/>
</dbReference>
<dbReference type="GO" id="GO:0016740">
    <property type="term" value="F:transferase activity"/>
    <property type="evidence" value="ECO:0007669"/>
    <property type="project" value="UniProtKB-KW"/>
</dbReference>
<dbReference type="InterPro" id="IPR050483">
    <property type="entry name" value="CoA-transferase_III_domain"/>
</dbReference>
<dbReference type="Gene3D" id="3.30.1540.10">
    <property type="entry name" value="formyl-coa transferase, domain 3"/>
    <property type="match status" value="1"/>
</dbReference>
<dbReference type="InterPro" id="IPR044855">
    <property type="entry name" value="CoA-Trfase_III_dom3_sf"/>
</dbReference>
<dbReference type="Gene3D" id="3.40.50.10540">
    <property type="entry name" value="Crotonobetainyl-coa:carnitine coa-transferase, domain 1"/>
    <property type="match status" value="1"/>
</dbReference>
<evidence type="ECO:0000313" key="2">
    <source>
        <dbReference type="EMBL" id="MDF8334602.1"/>
    </source>
</evidence>
<dbReference type="InterPro" id="IPR023606">
    <property type="entry name" value="CoA-Trfase_III_dom_1_sf"/>
</dbReference>
<accession>A0ABT6CL81</accession>
<dbReference type="PANTHER" id="PTHR48207">
    <property type="entry name" value="SUCCINATE--HYDROXYMETHYLGLUTARATE COA-TRANSFERASE"/>
    <property type="match status" value="1"/>
</dbReference>
<gene>
    <name evidence="2" type="ORF">POM99_15445</name>
</gene>
<reference evidence="2 3" key="1">
    <citation type="submission" date="2023-03" db="EMBL/GenBank/DDBJ databases">
        <title>Novosphingobium cyanobacteriorum sp. nov., isolated from a eutrophic reservoir during the Microcystis bloom period.</title>
        <authorList>
            <person name="Kang M."/>
            <person name="Le V."/>
            <person name="Ko S.-R."/>
            <person name="Lee S.-A."/>
            <person name="Ahn C.-Y."/>
        </authorList>
    </citation>
    <scope>NUCLEOTIDE SEQUENCE [LARGE SCALE GENOMIC DNA]</scope>
    <source>
        <strain evidence="2 3">HBC54</strain>
    </source>
</reference>
<dbReference type="PANTHER" id="PTHR48207:SF3">
    <property type="entry name" value="SUCCINATE--HYDROXYMETHYLGLUTARATE COA-TRANSFERASE"/>
    <property type="match status" value="1"/>
</dbReference>
<keyword evidence="1 2" id="KW-0808">Transferase</keyword>
<dbReference type="InterPro" id="IPR003673">
    <property type="entry name" value="CoA-Trfase_fam_III"/>
</dbReference>
<keyword evidence="3" id="KW-1185">Reference proteome</keyword>
<protein>
    <submittedName>
        <fullName evidence="2">CoA transferase</fullName>
    </submittedName>
</protein>